<feature type="region of interest" description="Disordered" evidence="1">
    <location>
        <begin position="51"/>
        <end position="165"/>
    </location>
</feature>
<keyword evidence="2" id="KW-0472">Membrane</keyword>
<feature type="compositionally biased region" description="Polar residues" evidence="1">
    <location>
        <begin position="145"/>
        <end position="156"/>
    </location>
</feature>
<feature type="non-terminal residue" evidence="3">
    <location>
        <position position="248"/>
    </location>
</feature>
<keyword evidence="2" id="KW-1133">Transmembrane helix</keyword>
<evidence type="ECO:0000313" key="3">
    <source>
        <dbReference type="EMBL" id="KAF9443553.1"/>
    </source>
</evidence>
<feature type="transmembrane region" description="Helical" evidence="2">
    <location>
        <begin position="20"/>
        <end position="40"/>
    </location>
</feature>
<dbReference type="Proteomes" id="UP000807342">
    <property type="component" value="Unassembled WGS sequence"/>
</dbReference>
<evidence type="ECO:0000256" key="2">
    <source>
        <dbReference type="SAM" id="Phobius"/>
    </source>
</evidence>
<sequence>MDADRVRPAFCRTSSLGMRFSVSLVTFYSVSIAVATIIPATHSYNYGEPNSTGVAPSHPSAADGGPMSPNATQVSSSCTTQTGAQSTGTPIRIETHSPTTTEAGSQPFAAGPSVGPQSSGSPSGTSHSSATSEAATQSSSTAQPGPQSSSNPTSDGTPGGGMSTTTAAVVAGTCSVVTTTVTITPEPTQATPQPPPPAPKPTQTTPKPPSPHLSQPIQPQNSHLLHPKQHTPPQKRHLPNLSQHIPHL</sequence>
<gene>
    <name evidence="3" type="ORF">P691DRAFT_778806</name>
</gene>
<protein>
    <submittedName>
        <fullName evidence="3">Uncharacterized protein</fullName>
    </submittedName>
</protein>
<dbReference type="EMBL" id="MU151460">
    <property type="protein sequence ID" value="KAF9443553.1"/>
    <property type="molecule type" value="Genomic_DNA"/>
</dbReference>
<name>A0A9P5X2E4_9AGAR</name>
<feature type="compositionally biased region" description="Low complexity" evidence="1">
    <location>
        <begin position="109"/>
        <end position="144"/>
    </location>
</feature>
<evidence type="ECO:0000256" key="1">
    <source>
        <dbReference type="SAM" id="MobiDB-lite"/>
    </source>
</evidence>
<comment type="caution">
    <text evidence="3">The sequence shown here is derived from an EMBL/GenBank/DDBJ whole genome shotgun (WGS) entry which is preliminary data.</text>
</comment>
<accession>A0A9P5X2E4</accession>
<feature type="region of interest" description="Disordered" evidence="1">
    <location>
        <begin position="184"/>
        <end position="248"/>
    </location>
</feature>
<evidence type="ECO:0000313" key="4">
    <source>
        <dbReference type="Proteomes" id="UP000807342"/>
    </source>
</evidence>
<dbReference type="AlphaFoldDB" id="A0A9P5X2E4"/>
<keyword evidence="2" id="KW-0812">Transmembrane</keyword>
<organism evidence="3 4">
    <name type="scientific">Macrolepiota fuliginosa MF-IS2</name>
    <dbReference type="NCBI Taxonomy" id="1400762"/>
    <lineage>
        <taxon>Eukaryota</taxon>
        <taxon>Fungi</taxon>
        <taxon>Dikarya</taxon>
        <taxon>Basidiomycota</taxon>
        <taxon>Agaricomycotina</taxon>
        <taxon>Agaricomycetes</taxon>
        <taxon>Agaricomycetidae</taxon>
        <taxon>Agaricales</taxon>
        <taxon>Agaricineae</taxon>
        <taxon>Agaricaceae</taxon>
        <taxon>Macrolepiota</taxon>
    </lineage>
</organism>
<keyword evidence="4" id="KW-1185">Reference proteome</keyword>
<feature type="compositionally biased region" description="Basic residues" evidence="1">
    <location>
        <begin position="225"/>
        <end position="238"/>
    </location>
</feature>
<feature type="compositionally biased region" description="Pro residues" evidence="1">
    <location>
        <begin position="192"/>
        <end position="211"/>
    </location>
</feature>
<proteinExistence type="predicted"/>
<feature type="compositionally biased region" description="Polar residues" evidence="1">
    <location>
        <begin position="69"/>
        <end position="89"/>
    </location>
</feature>
<reference evidence="3" key="1">
    <citation type="submission" date="2020-11" db="EMBL/GenBank/DDBJ databases">
        <authorList>
            <consortium name="DOE Joint Genome Institute"/>
            <person name="Ahrendt S."/>
            <person name="Riley R."/>
            <person name="Andreopoulos W."/>
            <person name="Labutti K."/>
            <person name="Pangilinan J."/>
            <person name="Ruiz-Duenas F.J."/>
            <person name="Barrasa J.M."/>
            <person name="Sanchez-Garcia M."/>
            <person name="Camarero S."/>
            <person name="Miyauchi S."/>
            <person name="Serrano A."/>
            <person name="Linde D."/>
            <person name="Babiker R."/>
            <person name="Drula E."/>
            <person name="Ayuso-Fernandez I."/>
            <person name="Pacheco R."/>
            <person name="Padilla G."/>
            <person name="Ferreira P."/>
            <person name="Barriuso J."/>
            <person name="Kellner H."/>
            <person name="Castanera R."/>
            <person name="Alfaro M."/>
            <person name="Ramirez L."/>
            <person name="Pisabarro A.G."/>
            <person name="Kuo A."/>
            <person name="Tritt A."/>
            <person name="Lipzen A."/>
            <person name="He G."/>
            <person name="Yan M."/>
            <person name="Ng V."/>
            <person name="Cullen D."/>
            <person name="Martin F."/>
            <person name="Rosso M.-N."/>
            <person name="Henrissat B."/>
            <person name="Hibbett D."/>
            <person name="Martinez A.T."/>
            <person name="Grigoriev I.V."/>
        </authorList>
    </citation>
    <scope>NUCLEOTIDE SEQUENCE</scope>
    <source>
        <strain evidence="3">MF-IS2</strain>
    </source>
</reference>
<feature type="compositionally biased region" description="Polar residues" evidence="1">
    <location>
        <begin position="212"/>
        <end position="223"/>
    </location>
</feature>